<name>A0ABQ1YMT8_9BACL</name>
<dbReference type="EMBL" id="BMFT01000002">
    <property type="protein sequence ID" value="GGH30398.1"/>
    <property type="molecule type" value="Genomic_DNA"/>
</dbReference>
<dbReference type="Proteomes" id="UP000659344">
    <property type="component" value="Unassembled WGS sequence"/>
</dbReference>
<comment type="caution">
    <text evidence="1">The sequence shown here is derived from an EMBL/GenBank/DDBJ whole genome shotgun (WGS) entry which is preliminary data.</text>
</comment>
<keyword evidence="2" id="KW-1185">Reference proteome</keyword>
<proteinExistence type="predicted"/>
<evidence type="ECO:0000313" key="2">
    <source>
        <dbReference type="Proteomes" id="UP000659344"/>
    </source>
</evidence>
<gene>
    <name evidence="1" type="ORF">GCM10008013_33480</name>
</gene>
<protein>
    <submittedName>
        <fullName evidence="1">Uncharacterized protein</fullName>
    </submittedName>
</protein>
<sequence length="55" mass="6237">MLEPAYVAEKIASLAEQNSNNYKAGRANVKLEEVIQLKDTQLQECIYRCGIYQTS</sequence>
<reference evidence="2" key="1">
    <citation type="journal article" date="2019" name="Int. J. Syst. Evol. Microbiol.">
        <title>The Global Catalogue of Microorganisms (GCM) 10K type strain sequencing project: providing services to taxonomists for standard genome sequencing and annotation.</title>
        <authorList>
            <consortium name="The Broad Institute Genomics Platform"/>
            <consortium name="The Broad Institute Genome Sequencing Center for Infectious Disease"/>
            <person name="Wu L."/>
            <person name="Ma J."/>
        </authorList>
    </citation>
    <scope>NUCLEOTIDE SEQUENCE [LARGE SCALE GENOMIC DNA]</scope>
    <source>
        <strain evidence="2">CGMCC 1.12769</strain>
    </source>
</reference>
<accession>A0ABQ1YMT8</accession>
<evidence type="ECO:0000313" key="1">
    <source>
        <dbReference type="EMBL" id="GGH30398.1"/>
    </source>
</evidence>
<organism evidence="1 2">
    <name type="scientific">Paenibacillus segetis</name>
    <dbReference type="NCBI Taxonomy" id="1325360"/>
    <lineage>
        <taxon>Bacteria</taxon>
        <taxon>Bacillati</taxon>
        <taxon>Bacillota</taxon>
        <taxon>Bacilli</taxon>
        <taxon>Bacillales</taxon>
        <taxon>Paenibacillaceae</taxon>
        <taxon>Paenibacillus</taxon>
    </lineage>
</organism>